<dbReference type="AlphaFoldDB" id="A0A0C3GB11"/>
<proteinExistence type="predicted"/>
<name>A0A0C3GB11_PILCF</name>
<dbReference type="HOGENOM" id="CLU_2455508_0_0_1"/>
<reference evidence="1 2" key="1">
    <citation type="submission" date="2014-04" db="EMBL/GenBank/DDBJ databases">
        <authorList>
            <consortium name="DOE Joint Genome Institute"/>
            <person name="Kuo A."/>
            <person name="Tarkka M."/>
            <person name="Buscot F."/>
            <person name="Kohler A."/>
            <person name="Nagy L.G."/>
            <person name="Floudas D."/>
            <person name="Copeland A."/>
            <person name="Barry K.W."/>
            <person name="Cichocki N."/>
            <person name="Veneault-Fourrey C."/>
            <person name="LaButti K."/>
            <person name="Lindquist E.A."/>
            <person name="Lipzen A."/>
            <person name="Lundell T."/>
            <person name="Morin E."/>
            <person name="Murat C."/>
            <person name="Sun H."/>
            <person name="Tunlid A."/>
            <person name="Henrissat B."/>
            <person name="Grigoriev I.V."/>
            <person name="Hibbett D.S."/>
            <person name="Martin F."/>
            <person name="Nordberg H.P."/>
            <person name="Cantor M.N."/>
            <person name="Hua S.X."/>
        </authorList>
    </citation>
    <scope>NUCLEOTIDE SEQUENCE [LARGE SCALE GENOMIC DNA]</scope>
    <source>
        <strain evidence="1 2">F 1598</strain>
    </source>
</reference>
<accession>A0A0C3GB11</accession>
<protein>
    <submittedName>
        <fullName evidence="1">Uncharacterized protein</fullName>
    </submittedName>
</protein>
<evidence type="ECO:0000313" key="2">
    <source>
        <dbReference type="Proteomes" id="UP000054166"/>
    </source>
</evidence>
<dbReference type="InParanoid" id="A0A0C3GB11"/>
<sequence>MGENVWRGTSYHRMSYGRSYAQSWFPLSVASILLPGYASENTEVGGRRRTTSLTDIESPDVDWSIRLRHRCAALTPSFSQPAPMQMSRG</sequence>
<reference evidence="2" key="2">
    <citation type="submission" date="2015-01" db="EMBL/GenBank/DDBJ databases">
        <title>Evolutionary Origins and Diversification of the Mycorrhizal Mutualists.</title>
        <authorList>
            <consortium name="DOE Joint Genome Institute"/>
            <consortium name="Mycorrhizal Genomics Consortium"/>
            <person name="Kohler A."/>
            <person name="Kuo A."/>
            <person name="Nagy L.G."/>
            <person name="Floudas D."/>
            <person name="Copeland A."/>
            <person name="Barry K.W."/>
            <person name="Cichocki N."/>
            <person name="Veneault-Fourrey C."/>
            <person name="LaButti K."/>
            <person name="Lindquist E.A."/>
            <person name="Lipzen A."/>
            <person name="Lundell T."/>
            <person name="Morin E."/>
            <person name="Murat C."/>
            <person name="Riley R."/>
            <person name="Ohm R."/>
            <person name="Sun H."/>
            <person name="Tunlid A."/>
            <person name="Henrissat B."/>
            <person name="Grigoriev I.V."/>
            <person name="Hibbett D.S."/>
            <person name="Martin F."/>
        </authorList>
    </citation>
    <scope>NUCLEOTIDE SEQUENCE [LARGE SCALE GENOMIC DNA]</scope>
    <source>
        <strain evidence="2">F 1598</strain>
    </source>
</reference>
<dbReference type="Proteomes" id="UP000054166">
    <property type="component" value="Unassembled WGS sequence"/>
</dbReference>
<gene>
    <name evidence="1" type="ORF">PILCRDRAFT_814535</name>
</gene>
<keyword evidence="2" id="KW-1185">Reference proteome</keyword>
<dbReference type="EMBL" id="KN832978">
    <property type="protein sequence ID" value="KIM87821.1"/>
    <property type="molecule type" value="Genomic_DNA"/>
</dbReference>
<organism evidence="1 2">
    <name type="scientific">Piloderma croceum (strain F 1598)</name>
    <dbReference type="NCBI Taxonomy" id="765440"/>
    <lineage>
        <taxon>Eukaryota</taxon>
        <taxon>Fungi</taxon>
        <taxon>Dikarya</taxon>
        <taxon>Basidiomycota</taxon>
        <taxon>Agaricomycotina</taxon>
        <taxon>Agaricomycetes</taxon>
        <taxon>Agaricomycetidae</taxon>
        <taxon>Atheliales</taxon>
        <taxon>Atheliaceae</taxon>
        <taxon>Piloderma</taxon>
    </lineage>
</organism>
<evidence type="ECO:0000313" key="1">
    <source>
        <dbReference type="EMBL" id="KIM87821.1"/>
    </source>
</evidence>